<gene>
    <name evidence="1" type="ORF">GCM10011572_38090</name>
</gene>
<dbReference type="EMBL" id="BMKG01000017">
    <property type="protein sequence ID" value="GGC13074.1"/>
    <property type="molecule type" value="Genomic_DNA"/>
</dbReference>
<evidence type="ECO:0000313" key="2">
    <source>
        <dbReference type="Proteomes" id="UP000622638"/>
    </source>
</evidence>
<evidence type="ECO:0000313" key="1">
    <source>
        <dbReference type="EMBL" id="GGC13074.1"/>
    </source>
</evidence>
<proteinExistence type="predicted"/>
<reference evidence="2" key="1">
    <citation type="journal article" date="2019" name="Int. J. Syst. Evol. Microbiol.">
        <title>The Global Catalogue of Microorganisms (GCM) 10K type strain sequencing project: providing services to taxonomists for standard genome sequencing and annotation.</title>
        <authorList>
            <consortium name="The Broad Institute Genomics Platform"/>
            <consortium name="The Broad Institute Genome Sequencing Center for Infectious Disease"/>
            <person name="Wu L."/>
            <person name="Ma J."/>
        </authorList>
    </citation>
    <scope>NUCLEOTIDE SEQUENCE [LARGE SCALE GENOMIC DNA]</scope>
    <source>
        <strain evidence="2">CGMCC 1.15931</strain>
    </source>
</reference>
<dbReference type="RefSeq" id="WP_229417683.1">
    <property type="nucleotide sequence ID" value="NZ_BMKG01000017.1"/>
</dbReference>
<protein>
    <submittedName>
        <fullName evidence="1">Uncharacterized protein</fullName>
    </submittedName>
</protein>
<dbReference type="Proteomes" id="UP000622638">
    <property type="component" value="Unassembled WGS sequence"/>
</dbReference>
<name>A0ABQ1KWE0_9BURK</name>
<organism evidence="1 2">
    <name type="scientific">Pseudoduganella buxea</name>
    <dbReference type="NCBI Taxonomy" id="1949069"/>
    <lineage>
        <taxon>Bacteria</taxon>
        <taxon>Pseudomonadati</taxon>
        <taxon>Pseudomonadota</taxon>
        <taxon>Betaproteobacteria</taxon>
        <taxon>Burkholderiales</taxon>
        <taxon>Oxalobacteraceae</taxon>
        <taxon>Telluria group</taxon>
        <taxon>Pseudoduganella</taxon>
    </lineage>
</organism>
<dbReference type="SUPFAM" id="SSF54810">
    <property type="entry name" value="GMP synthetase C-terminal dimerisation domain"/>
    <property type="match status" value="1"/>
</dbReference>
<comment type="caution">
    <text evidence="1">The sequence shown here is derived from an EMBL/GenBank/DDBJ whole genome shotgun (WGS) entry which is preliminary data.</text>
</comment>
<accession>A0ABQ1KWE0</accession>
<sequence length="76" mass="8823">MPRRWEAAVGLAVRHYGAKPESPRHGWQVSNRIIHEVRGLNPAVYDILGKPPARFERMFDERLALAAFARWMRESP</sequence>
<keyword evidence="2" id="KW-1185">Reference proteome</keyword>